<evidence type="ECO:0000313" key="3">
    <source>
        <dbReference type="Proteomes" id="UP000254428"/>
    </source>
</evidence>
<dbReference type="InterPro" id="IPR057587">
    <property type="entry name" value="GpJ_Ig_second"/>
</dbReference>
<dbReference type="Pfam" id="PF24801">
    <property type="entry name" value="FNIII-A_GpJ"/>
    <property type="match status" value="1"/>
</dbReference>
<reference evidence="2 3" key="1">
    <citation type="submission" date="2018-06" db="EMBL/GenBank/DDBJ databases">
        <authorList>
            <consortium name="Pathogen Informatics"/>
            <person name="Doyle S."/>
        </authorList>
    </citation>
    <scope>NUCLEOTIDE SEQUENCE [LARGE SCALE GENOMIC DNA]</scope>
    <source>
        <strain evidence="2 3">NCTC11341</strain>
    </source>
</reference>
<dbReference type="InterPro" id="IPR032876">
    <property type="entry name" value="J_dom"/>
</dbReference>
<dbReference type="SUPFAM" id="SSF49265">
    <property type="entry name" value="Fibronectin type III"/>
    <property type="match status" value="1"/>
</dbReference>
<proteinExistence type="predicted"/>
<dbReference type="RefSeq" id="WP_096974353.1">
    <property type="nucleotide sequence ID" value="NZ_JAALAB010000006.1"/>
</dbReference>
<dbReference type="PANTHER" id="PTHR36251:SF2">
    <property type="entry name" value="GIFSY-2 PROPHAGE HOST SPECIFICITY PROTEIN J, PHAGE LAMBDA"/>
    <property type="match status" value="1"/>
</dbReference>
<dbReference type="CDD" id="cd00063">
    <property type="entry name" value="FN3"/>
    <property type="match status" value="1"/>
</dbReference>
<name>A0A376P1F5_ECOLX</name>
<evidence type="ECO:0000259" key="1">
    <source>
        <dbReference type="PROSITE" id="PS50853"/>
    </source>
</evidence>
<dbReference type="Pfam" id="PF09327">
    <property type="entry name" value="Phage_Tail_Tip"/>
    <property type="match status" value="1"/>
</dbReference>
<dbReference type="AlphaFoldDB" id="A0A376P1F5"/>
<organism evidence="2 3">
    <name type="scientific">Escherichia coli</name>
    <dbReference type="NCBI Taxonomy" id="562"/>
    <lineage>
        <taxon>Bacteria</taxon>
        <taxon>Pseudomonadati</taxon>
        <taxon>Pseudomonadota</taxon>
        <taxon>Gammaproteobacteria</taxon>
        <taxon>Enterobacterales</taxon>
        <taxon>Enterobacteriaceae</taxon>
        <taxon>Escherichia</taxon>
    </lineage>
</organism>
<dbReference type="PROSITE" id="PS50853">
    <property type="entry name" value="FN3"/>
    <property type="match status" value="1"/>
</dbReference>
<accession>A0A376P1F5</accession>
<gene>
    <name evidence="2" type="ORF">NCTC11341_03351</name>
</gene>
<feature type="domain" description="Fibronectin type-III" evidence="1">
    <location>
        <begin position="620"/>
        <end position="715"/>
    </location>
</feature>
<dbReference type="InterPro" id="IPR053171">
    <property type="entry name" value="Viral_Tip_Attach_Protein"/>
</dbReference>
<sequence length="1165" mass="127055">MGKGSSKGHTPREAKDNLKSTQLLSVIDAISEGPVEGPVDGLKSVLLNSTPVLDTEGNTNISGVTVVFRAGEQEQTPPEGFESSGSETVLGTEVKYDTPITRTITSANIDRLRFTFGVQALVETTSKGDRNPSEVRLLVQIQRNGGWVTEKDITIKGKTTSQYLASVVVDNLPPRPFSIRMRRMTPDSTTDQLQNKTLWSSYTEIIDVKQGYPNTALVGVQVDSEQFGSQQVSRNYHLRGRILQVPSNYNPQTRQYSGIWDGTLKPAYSNNMAWCLWDMLTHPRYGMGKRLGAADVDKWALYVIGQYCDQSVPDGFGGTEPRITCNAYLTTQRKAWDVLSDFCSAMRCMPVWNGQTLTFVQDRPSDKVWAYNRSNVVMPDDGAPFRYSFSALKDRHNAVEVNWIDPDNGWETATELVEDTQAIARYGRNVTKMDAFGCTSRGQAHRAGLWLIKTELLETQTVDFSVGAEGLRHVPGDVIEICDDDYAGISTGGRVLAVNSQTRTLTLDREITLPSSGTTLISLVDGQGNPVSVEVQSVTDGVKVKVSRVPDGVAEYSVWGLKLPTLRQRLFRCVSIRENDDGTYAITAVQHVPEKEAIVDNGAHFDGDQSGTVNGVTPPAVQHLTAEVTADSGEYQVLARWDTPKVVKGVSFLLRLTVAADDGSERLVSTARTAETTYRFTQLALGNYRLTVRAVNAWGQQGDPASVSFRIAAPAAPSRIELTPGYFQITATPHLAVYDPTVQFEFWFSEKRIADIRQVETTARYLGTALYWIAASINIKPGHDYYFYIRSVNTVGKSVFVEAVGQPSDDASGYLDFFKGEIGKTHLAQELWTQIDNGQLAPDLAEIRTSITDVSNEITQTVNKKLEDQSAAIQQIQKVQVDTNNNLNSMWAVKLQQMQDGRLYIAGIGAGIENTPDGMQSQVLLAADRIAMINPANGNTKPMFVGQGDQIFMNDVFLKRLTAPTITSGGNPPAFSLTPDGKLTAKNADISGSVNANAGTLNNVTVNENCTIKGMLEATQVRGDFVKAVSKSFPKQAGTWGNTETPNGTVTVTISDDHNFDRQIIIPPIIFNGIAYSDPGSGNNPGGTRYTGYGFEVRKNGVLIASRETKGAIPGSYSAVIDMPSGRGSVTLEFKIFQKGNQGAGNITDCTVIVTKKAASGISIR</sequence>
<dbReference type="Pfam" id="PF12421">
    <property type="entry name" value="Ig_GpJ_C"/>
    <property type="match status" value="1"/>
</dbReference>
<dbReference type="InterPro" id="IPR015406">
    <property type="entry name" value="GpJ_CSF"/>
</dbReference>
<dbReference type="InterPro" id="IPR036116">
    <property type="entry name" value="FN3_sf"/>
</dbReference>
<dbReference type="Proteomes" id="UP000254428">
    <property type="component" value="Unassembled WGS sequence"/>
</dbReference>
<dbReference type="Pfam" id="PF24421">
    <property type="entry name" value="Ig_J"/>
    <property type="match status" value="1"/>
</dbReference>
<dbReference type="Pfam" id="PF24489">
    <property type="entry name" value="Ig_J_second"/>
    <property type="match status" value="1"/>
</dbReference>
<dbReference type="InterPro" id="IPR055385">
    <property type="entry name" value="GpJ_HDII-ins2"/>
</dbReference>
<dbReference type="InterPro" id="IPR021034">
    <property type="entry name" value="GpJ_C"/>
</dbReference>
<dbReference type="EMBL" id="UGBT01000002">
    <property type="protein sequence ID" value="STH71714.1"/>
    <property type="molecule type" value="Genomic_DNA"/>
</dbReference>
<dbReference type="PANTHER" id="PTHR36251">
    <property type="entry name" value="FELS-1 PROPHAGE HOST SPECIFICITY PROTEIN-RELATED"/>
    <property type="match status" value="1"/>
</dbReference>
<dbReference type="InterPro" id="IPR055383">
    <property type="entry name" value="FN3-1_GpJ"/>
</dbReference>
<dbReference type="InterPro" id="IPR003961">
    <property type="entry name" value="FN3_dom"/>
</dbReference>
<evidence type="ECO:0000313" key="2">
    <source>
        <dbReference type="EMBL" id="STH71714.1"/>
    </source>
</evidence>
<protein>
    <submittedName>
        <fullName evidence="2">Host specificity protein J of prophage</fullName>
    </submittedName>
</protein>
<dbReference type="Pfam" id="PF13550">
    <property type="entry name" value="Phage-tail_3"/>
    <property type="match status" value="1"/>
</dbReference>